<dbReference type="SUPFAM" id="SSF46689">
    <property type="entry name" value="Homeodomain-like"/>
    <property type="match status" value="1"/>
</dbReference>
<dbReference type="Pfam" id="PF12833">
    <property type="entry name" value="HTH_18"/>
    <property type="match status" value="1"/>
</dbReference>
<feature type="domain" description="HTH araC/xylS-type" evidence="6">
    <location>
        <begin position="197"/>
        <end position="274"/>
    </location>
</feature>
<dbReference type="FunFam" id="1.10.10.60:FF:000132">
    <property type="entry name" value="AraC family transcriptional regulator"/>
    <property type="match status" value="1"/>
</dbReference>
<keyword evidence="3" id="KW-0238">DNA-binding</keyword>
<sequence length="274" mass="30491">MLLACMSKSVNNDRESATDLPMYNVSINLLDATPRAVVAIGTDYPDGYLLARHSHRRAQLLYGATGVMQVRTPAGDWVVPPQRAVWIAPGVEHEVLMLGVSTRSLYIEADALLLTGECQVLEVSALMRQLLLAAVEMDLEYDLHGRDAALVNLLLHELRAAASLPFHIPLPQDQALLQRCQAFLLRPDVHQSPAHWAAELHVSLRTFGRWFRAETGMSFSQWRQRTCVVLALARLAQGEAITRIALDLGYDSPAAFSSMFRRTLGQTPRSLRDQ</sequence>
<dbReference type="InterPro" id="IPR011051">
    <property type="entry name" value="RmlC_Cupin_sf"/>
</dbReference>
<dbReference type="Pfam" id="PF02311">
    <property type="entry name" value="AraC_binding"/>
    <property type="match status" value="1"/>
</dbReference>
<keyword evidence="1" id="KW-0678">Repressor</keyword>
<dbReference type="InterPro" id="IPR003313">
    <property type="entry name" value="AraC-bd"/>
</dbReference>
<organism evidence="8">
    <name type="scientific">Pseudomonas fluorescens</name>
    <dbReference type="NCBI Taxonomy" id="294"/>
    <lineage>
        <taxon>Bacteria</taxon>
        <taxon>Pseudomonadati</taxon>
        <taxon>Pseudomonadota</taxon>
        <taxon>Gammaproteobacteria</taxon>
        <taxon>Pseudomonadales</taxon>
        <taxon>Pseudomonadaceae</taxon>
        <taxon>Pseudomonas</taxon>
    </lineage>
</organism>
<dbReference type="Proteomes" id="UP000326595">
    <property type="component" value="Chromosome"/>
</dbReference>
<dbReference type="AlphaFoldDB" id="A0A5E6U8X6"/>
<dbReference type="InterPro" id="IPR009057">
    <property type="entry name" value="Homeodomain-like_sf"/>
</dbReference>
<keyword evidence="5" id="KW-0804">Transcription</keyword>
<dbReference type="Gene3D" id="2.60.120.10">
    <property type="entry name" value="Jelly Rolls"/>
    <property type="match status" value="1"/>
</dbReference>
<dbReference type="EMBL" id="OZ024668">
    <property type="protein sequence ID" value="CAK9889782.1"/>
    <property type="molecule type" value="Genomic_DNA"/>
</dbReference>
<dbReference type="SUPFAM" id="SSF51182">
    <property type="entry name" value="RmlC-like cupins"/>
    <property type="match status" value="1"/>
</dbReference>
<dbReference type="SMART" id="SM00342">
    <property type="entry name" value="HTH_ARAC"/>
    <property type="match status" value="1"/>
</dbReference>
<evidence type="ECO:0000256" key="4">
    <source>
        <dbReference type="ARBA" id="ARBA00023159"/>
    </source>
</evidence>
<dbReference type="PANTHER" id="PTHR11019">
    <property type="entry name" value="HTH-TYPE TRANSCRIPTIONAL REGULATOR NIMR"/>
    <property type="match status" value="1"/>
</dbReference>
<keyword evidence="4" id="KW-0010">Activator</keyword>
<dbReference type="InterPro" id="IPR020449">
    <property type="entry name" value="Tscrpt_reg_AraC-type_HTH"/>
</dbReference>
<proteinExistence type="predicted"/>
<evidence type="ECO:0000313" key="9">
    <source>
        <dbReference type="Proteomes" id="UP000326595"/>
    </source>
</evidence>
<name>A0A5E6U8X6_PSEFL</name>
<gene>
    <name evidence="7" type="primary">rhaS_8</name>
    <name evidence="7" type="ORF">PS652_02612</name>
    <name evidence="8" type="ORF">PS652_03117</name>
</gene>
<reference evidence="8" key="1">
    <citation type="submission" date="2019-09" db="EMBL/GenBank/DDBJ databases">
        <authorList>
            <person name="Chandra G."/>
            <person name="Truman W A."/>
        </authorList>
    </citation>
    <scope>NUCLEOTIDE SEQUENCE [LARGE SCALE GENOMIC DNA]</scope>
    <source>
        <strain evidence="8">PS652</strain>
    </source>
</reference>
<dbReference type="GO" id="GO:0043565">
    <property type="term" value="F:sequence-specific DNA binding"/>
    <property type="evidence" value="ECO:0007669"/>
    <property type="project" value="InterPro"/>
</dbReference>
<evidence type="ECO:0000313" key="8">
    <source>
        <dbReference type="EMBL" id="VVM97515.1"/>
    </source>
</evidence>
<dbReference type="GO" id="GO:0003700">
    <property type="term" value="F:DNA-binding transcription factor activity"/>
    <property type="evidence" value="ECO:0007669"/>
    <property type="project" value="InterPro"/>
</dbReference>
<evidence type="ECO:0000256" key="2">
    <source>
        <dbReference type="ARBA" id="ARBA00023015"/>
    </source>
</evidence>
<evidence type="ECO:0000259" key="6">
    <source>
        <dbReference type="PROSITE" id="PS01124"/>
    </source>
</evidence>
<reference evidence="7 9" key="2">
    <citation type="submission" date="2024-03" db="EMBL/GenBank/DDBJ databases">
        <authorList>
            <person name="Alaster D. Moffat"/>
            <person name="Govind Chandra"/>
            <person name="Andrew W. Truman"/>
        </authorList>
    </citation>
    <scope>NUCLEOTIDE SEQUENCE [LARGE SCALE GENOMIC DNA]</scope>
    <source>
        <strain evidence="7">PS652</strain>
    </source>
</reference>
<keyword evidence="2" id="KW-0805">Transcription regulation</keyword>
<dbReference type="PANTHER" id="PTHR11019:SF159">
    <property type="entry name" value="TRANSCRIPTIONAL REGULATOR-RELATED"/>
    <property type="match status" value="1"/>
</dbReference>
<evidence type="ECO:0000256" key="3">
    <source>
        <dbReference type="ARBA" id="ARBA00023125"/>
    </source>
</evidence>
<dbReference type="Gene3D" id="1.10.10.60">
    <property type="entry name" value="Homeodomain-like"/>
    <property type="match status" value="1"/>
</dbReference>
<dbReference type="PRINTS" id="PR00032">
    <property type="entry name" value="HTHARAC"/>
</dbReference>
<dbReference type="PROSITE" id="PS01124">
    <property type="entry name" value="HTH_ARAC_FAMILY_2"/>
    <property type="match status" value="1"/>
</dbReference>
<evidence type="ECO:0000256" key="5">
    <source>
        <dbReference type="ARBA" id="ARBA00023163"/>
    </source>
</evidence>
<evidence type="ECO:0000313" key="7">
    <source>
        <dbReference type="EMBL" id="CAK9889782.1"/>
    </source>
</evidence>
<dbReference type="InterPro" id="IPR018060">
    <property type="entry name" value="HTH_AraC"/>
</dbReference>
<protein>
    <submittedName>
        <fullName evidence="7">HTH-type transcriptional activator RhaS</fullName>
    </submittedName>
</protein>
<evidence type="ECO:0000256" key="1">
    <source>
        <dbReference type="ARBA" id="ARBA00022491"/>
    </source>
</evidence>
<dbReference type="InterPro" id="IPR014710">
    <property type="entry name" value="RmlC-like_jellyroll"/>
</dbReference>
<dbReference type="EMBL" id="CABVHG010000017">
    <property type="protein sequence ID" value="VVM97515.1"/>
    <property type="molecule type" value="Genomic_DNA"/>
</dbReference>
<dbReference type="CDD" id="cd06124">
    <property type="entry name" value="cupin_NimR-like_N"/>
    <property type="match status" value="1"/>
</dbReference>
<accession>A0A5E6U8X6</accession>